<protein>
    <submittedName>
        <fullName evidence="1">Uncharacterized protein</fullName>
    </submittedName>
</protein>
<evidence type="ECO:0000313" key="1">
    <source>
        <dbReference type="EMBL" id="OMJ83640.1"/>
    </source>
</evidence>
<dbReference type="AlphaFoldDB" id="A0A1R2C3T7"/>
<reference evidence="1 2" key="1">
    <citation type="submission" date="2016-11" db="EMBL/GenBank/DDBJ databases">
        <title>The macronuclear genome of Stentor coeruleus: a giant cell with tiny introns.</title>
        <authorList>
            <person name="Slabodnick M."/>
            <person name="Ruby J.G."/>
            <person name="Reiff S.B."/>
            <person name="Swart E.C."/>
            <person name="Gosai S."/>
            <person name="Prabakaran S."/>
            <person name="Witkowska E."/>
            <person name="Larue G.E."/>
            <person name="Fisher S."/>
            <person name="Freeman R.M."/>
            <person name="Gunawardena J."/>
            <person name="Chu W."/>
            <person name="Stover N.A."/>
            <person name="Gregory B.D."/>
            <person name="Nowacki M."/>
            <person name="Derisi J."/>
            <person name="Roy S.W."/>
            <person name="Marshall W.F."/>
            <person name="Sood P."/>
        </authorList>
    </citation>
    <scope>NUCLEOTIDE SEQUENCE [LARGE SCALE GENOMIC DNA]</scope>
    <source>
        <strain evidence="1">WM001</strain>
    </source>
</reference>
<dbReference type="Proteomes" id="UP000187209">
    <property type="component" value="Unassembled WGS sequence"/>
</dbReference>
<comment type="caution">
    <text evidence="1">The sequence shown here is derived from an EMBL/GenBank/DDBJ whole genome shotgun (WGS) entry which is preliminary data.</text>
</comment>
<proteinExistence type="predicted"/>
<name>A0A1R2C3T7_9CILI</name>
<evidence type="ECO:0000313" key="2">
    <source>
        <dbReference type="Proteomes" id="UP000187209"/>
    </source>
</evidence>
<accession>A0A1R2C3T7</accession>
<keyword evidence="2" id="KW-1185">Reference proteome</keyword>
<organism evidence="1 2">
    <name type="scientific">Stentor coeruleus</name>
    <dbReference type="NCBI Taxonomy" id="5963"/>
    <lineage>
        <taxon>Eukaryota</taxon>
        <taxon>Sar</taxon>
        <taxon>Alveolata</taxon>
        <taxon>Ciliophora</taxon>
        <taxon>Postciliodesmatophora</taxon>
        <taxon>Heterotrichea</taxon>
        <taxon>Heterotrichida</taxon>
        <taxon>Stentoridae</taxon>
        <taxon>Stentor</taxon>
    </lineage>
</organism>
<dbReference type="EMBL" id="MPUH01000296">
    <property type="protein sequence ID" value="OMJ83640.1"/>
    <property type="molecule type" value="Genomic_DNA"/>
</dbReference>
<sequence length="78" mass="8555">MGCSPSLEASEIIVVKNEKATSKRSTLPAAPEPKIDLNDFKNINASLFVIGEENSKNEESKMPSHIGTIFSPQMTEYI</sequence>
<gene>
    <name evidence="1" type="ORF">SteCoe_15365</name>
</gene>